<organism evidence="2 3">
    <name type="scientific">Candidatus Anoxymicrobium japonicum</name>
    <dbReference type="NCBI Taxonomy" id="2013648"/>
    <lineage>
        <taxon>Bacteria</taxon>
        <taxon>Bacillati</taxon>
        <taxon>Actinomycetota</taxon>
        <taxon>Candidatus Geothermincolia</taxon>
        <taxon>Candidatus Geothermincolales</taxon>
        <taxon>Candidatus Anoxymicrobiaceae</taxon>
        <taxon>Candidatus Anoxymicrobium</taxon>
    </lineage>
</organism>
<protein>
    <submittedName>
        <fullName evidence="2">Uncharacterized protein</fullName>
    </submittedName>
</protein>
<reference evidence="2 3" key="1">
    <citation type="journal article" date="2017" name="ISME J.">
        <title>Potential for microbial H2 and metal transformations associated with novel bacteria and archaea in deep terrestrial subsurface sediments.</title>
        <authorList>
            <person name="Hernsdorf A.W."/>
            <person name="Amano Y."/>
            <person name="Miyakawa K."/>
            <person name="Ise K."/>
            <person name="Suzuki Y."/>
            <person name="Anantharaman K."/>
            <person name="Probst A."/>
            <person name="Burstein D."/>
            <person name="Thomas B.C."/>
            <person name="Banfield J.F."/>
        </authorList>
    </citation>
    <scope>NUCLEOTIDE SEQUENCE [LARGE SCALE GENOMIC DNA]</scope>
    <source>
        <strain evidence="2">HGW-Actinobacteria-3</strain>
    </source>
</reference>
<name>A0A2N3G671_9ACTN</name>
<sequence>MRECRECGFPVKFARLFDWRSDGTIVNTNSGKTCSRITFLEADELESLFADLSNNVGINPDRFLVQAQKSISKAICANLPIRHIKRIPNTRAFRPQSLVGLLARLIAVDIAGLGNGRLSLDHYVAGKTLVVRFKNPVLVPLLVGDVAGFYESIENTHGSNVEYGLEDGDLIVKLTRKKESAAEQDRLYLEKVVPGEGPLRYERCLRCGVPEQVARTFVWDIERGIIINRRTKKRDVIVAAQSMNIILRELEMELGEDVPRLAYDHQKALAAKELETAICENAAAFLDRCMMNLALRGLGHPSRFEFDGSSLSVKTSTAYNQYLYAARLAAALEKVTGKTSDIKWENRHFNRGAYTISTKTKAKARSQAPSTSPSTATSNQGSGNVYR</sequence>
<dbReference type="EMBL" id="PHEX01000027">
    <property type="protein sequence ID" value="PKQ28219.1"/>
    <property type="molecule type" value="Genomic_DNA"/>
</dbReference>
<accession>A0A2N3G671</accession>
<dbReference type="AlphaFoldDB" id="A0A2N3G671"/>
<feature type="compositionally biased region" description="Low complexity" evidence="1">
    <location>
        <begin position="368"/>
        <end position="378"/>
    </location>
</feature>
<evidence type="ECO:0000313" key="2">
    <source>
        <dbReference type="EMBL" id="PKQ28219.1"/>
    </source>
</evidence>
<proteinExistence type="predicted"/>
<gene>
    <name evidence="2" type="ORF">CVT63_04000</name>
</gene>
<evidence type="ECO:0000256" key="1">
    <source>
        <dbReference type="SAM" id="MobiDB-lite"/>
    </source>
</evidence>
<comment type="caution">
    <text evidence="2">The sequence shown here is derived from an EMBL/GenBank/DDBJ whole genome shotgun (WGS) entry which is preliminary data.</text>
</comment>
<dbReference type="Proteomes" id="UP000233654">
    <property type="component" value="Unassembled WGS sequence"/>
</dbReference>
<evidence type="ECO:0000313" key="3">
    <source>
        <dbReference type="Proteomes" id="UP000233654"/>
    </source>
</evidence>
<feature type="region of interest" description="Disordered" evidence="1">
    <location>
        <begin position="355"/>
        <end position="387"/>
    </location>
</feature>